<sequence length="121" mass="12786">MGPSSTDEKRDVKVTPTSSTDIRRIEVEYMRDEVDRRRAAPVETSPQVDIDMIPAEASIPAPLTGPSGTSSSTPSDTPGTFDAPHPPRSSTASVSAPGPPITQSMMFKMGELAQSADVRAS</sequence>
<evidence type="ECO:0000313" key="3">
    <source>
        <dbReference type="Proteomes" id="UP000011115"/>
    </source>
</evidence>
<dbReference type="EnsemblPlants" id="PGSC0003DMT400091871">
    <property type="protein sequence ID" value="PGSC0003DMT400091871"/>
    <property type="gene ID" value="PGSC0003DMG400041442"/>
</dbReference>
<feature type="region of interest" description="Disordered" evidence="1">
    <location>
        <begin position="1"/>
        <end position="121"/>
    </location>
</feature>
<proteinExistence type="predicted"/>
<dbReference type="Proteomes" id="UP000011115">
    <property type="component" value="Unassembled WGS sequence"/>
</dbReference>
<dbReference type="AlphaFoldDB" id="M1DNK5"/>
<reference evidence="2" key="2">
    <citation type="submission" date="2015-06" db="UniProtKB">
        <authorList>
            <consortium name="EnsemblPlants"/>
        </authorList>
    </citation>
    <scope>IDENTIFICATION</scope>
    <source>
        <strain evidence="2">DM1-3 516 R44</strain>
    </source>
</reference>
<feature type="compositionally biased region" description="Basic and acidic residues" evidence="1">
    <location>
        <begin position="21"/>
        <end position="40"/>
    </location>
</feature>
<dbReference type="PaxDb" id="4113-PGSC0003DMT400091871"/>
<dbReference type="HOGENOM" id="CLU_029307_10_2_1"/>
<evidence type="ECO:0000256" key="1">
    <source>
        <dbReference type="SAM" id="MobiDB-lite"/>
    </source>
</evidence>
<protein>
    <recommendedName>
        <fullName evidence="4">Integrase core domain containing protein</fullName>
    </recommendedName>
</protein>
<feature type="compositionally biased region" description="Basic and acidic residues" evidence="1">
    <location>
        <begin position="1"/>
        <end position="13"/>
    </location>
</feature>
<reference evidence="3" key="1">
    <citation type="journal article" date="2011" name="Nature">
        <title>Genome sequence and analysis of the tuber crop potato.</title>
        <authorList>
            <consortium name="The Potato Genome Sequencing Consortium"/>
        </authorList>
    </citation>
    <scope>NUCLEOTIDE SEQUENCE [LARGE SCALE GENOMIC DNA]</scope>
    <source>
        <strain evidence="3">cv. DM1-3 516 R44</strain>
    </source>
</reference>
<evidence type="ECO:0000313" key="2">
    <source>
        <dbReference type="EnsemblPlants" id="PGSC0003DMT400091871"/>
    </source>
</evidence>
<dbReference type="InParanoid" id="M1DNK5"/>
<keyword evidence="3" id="KW-1185">Reference proteome</keyword>
<organism evidence="2 3">
    <name type="scientific">Solanum tuberosum</name>
    <name type="common">Potato</name>
    <dbReference type="NCBI Taxonomy" id="4113"/>
    <lineage>
        <taxon>Eukaryota</taxon>
        <taxon>Viridiplantae</taxon>
        <taxon>Streptophyta</taxon>
        <taxon>Embryophyta</taxon>
        <taxon>Tracheophyta</taxon>
        <taxon>Spermatophyta</taxon>
        <taxon>Magnoliopsida</taxon>
        <taxon>eudicotyledons</taxon>
        <taxon>Gunneridae</taxon>
        <taxon>Pentapetalae</taxon>
        <taxon>asterids</taxon>
        <taxon>lamiids</taxon>
        <taxon>Solanales</taxon>
        <taxon>Solanaceae</taxon>
        <taxon>Solanoideae</taxon>
        <taxon>Solaneae</taxon>
        <taxon>Solanum</taxon>
    </lineage>
</organism>
<accession>M1DNK5</accession>
<dbReference type="Gramene" id="PGSC0003DMT400091871">
    <property type="protein sequence ID" value="PGSC0003DMT400091871"/>
    <property type="gene ID" value="PGSC0003DMG400041442"/>
</dbReference>
<name>M1DNK5_SOLTU</name>
<evidence type="ECO:0008006" key="4">
    <source>
        <dbReference type="Google" id="ProtNLM"/>
    </source>
</evidence>
<feature type="compositionally biased region" description="Low complexity" evidence="1">
    <location>
        <begin position="64"/>
        <end position="80"/>
    </location>
</feature>